<comment type="caution">
    <text evidence="5">The sequence shown here is derived from an EMBL/GenBank/DDBJ whole genome shotgun (WGS) entry which is preliminary data.</text>
</comment>
<dbReference type="PANTHER" id="PTHR12128">
    <property type="entry name" value="DIHYDRODIPICOLINATE SYNTHASE"/>
    <property type="match status" value="1"/>
</dbReference>
<dbReference type="EMBL" id="MTHB01000246">
    <property type="protein sequence ID" value="OXC73522.1"/>
    <property type="molecule type" value="Genomic_DNA"/>
</dbReference>
<dbReference type="SUPFAM" id="SSF51569">
    <property type="entry name" value="Aldolase"/>
    <property type="match status" value="1"/>
</dbReference>
<sequence>MTTIEDRLAGTLAPALTPFKPDGSPCTRRFIEHCERLLEQDVGIVLFGTNSEAASMTVHEKRMLLDALREASGPPRRMMVGVGSCALAETVELTRAALDSGCYNVLTLPPYFFKGVSDEGLFRSVAQVIESIGDTRLRIYLYHIPAVSQVPFSVSLIARLLNAYPGAIAGIKDSSGDPIHTLDLISEFRGHNFDVFAGNETHLVDVMAAGAAGVISATANVNGAAIARLCNEWNTPAAPAEQAAANHLRAAFSKFPMIAAMKTAIADRLGDATWAQVRAPLIELDAGQQDALLSELTAAGCASPHEQRS</sequence>
<dbReference type="OrthoDB" id="9816489at2"/>
<feature type="active site" description="Schiff-base intermediate with substrate" evidence="3">
    <location>
        <position position="172"/>
    </location>
</feature>
<proteinExistence type="inferred from homology"/>
<keyword evidence="1 2" id="KW-0456">Lyase</keyword>
<dbReference type="GO" id="GO:0008840">
    <property type="term" value="F:4-hydroxy-tetrahydrodipicolinate synthase activity"/>
    <property type="evidence" value="ECO:0007669"/>
    <property type="project" value="TreeGrafter"/>
</dbReference>
<dbReference type="SMART" id="SM01130">
    <property type="entry name" value="DHDPS"/>
    <property type="match status" value="1"/>
</dbReference>
<dbReference type="InterPro" id="IPR002220">
    <property type="entry name" value="DapA-like"/>
</dbReference>
<dbReference type="PANTHER" id="PTHR12128:SF67">
    <property type="entry name" value="BLR3884 PROTEIN"/>
    <property type="match status" value="1"/>
</dbReference>
<dbReference type="Gene3D" id="3.20.20.70">
    <property type="entry name" value="Aldolase class I"/>
    <property type="match status" value="1"/>
</dbReference>
<dbReference type="PRINTS" id="PR00146">
    <property type="entry name" value="DHPICSNTHASE"/>
</dbReference>
<accession>A0A226WQS9</accession>
<dbReference type="InterPro" id="IPR013785">
    <property type="entry name" value="Aldolase_TIM"/>
</dbReference>
<dbReference type="CDD" id="cd00408">
    <property type="entry name" value="DHDPS-like"/>
    <property type="match status" value="1"/>
</dbReference>
<evidence type="ECO:0000313" key="6">
    <source>
        <dbReference type="Proteomes" id="UP000214720"/>
    </source>
</evidence>
<comment type="similarity">
    <text evidence="2">Belongs to the DapA family.</text>
</comment>
<evidence type="ECO:0000256" key="1">
    <source>
        <dbReference type="ARBA" id="ARBA00023239"/>
    </source>
</evidence>
<evidence type="ECO:0000256" key="4">
    <source>
        <dbReference type="PIRSR" id="PIRSR001365-2"/>
    </source>
</evidence>
<evidence type="ECO:0000256" key="3">
    <source>
        <dbReference type="PIRSR" id="PIRSR001365-1"/>
    </source>
</evidence>
<organism evidence="5 6">
    <name type="scientific">Caballeronia sordidicola</name>
    <name type="common">Burkholderia sordidicola</name>
    <dbReference type="NCBI Taxonomy" id="196367"/>
    <lineage>
        <taxon>Bacteria</taxon>
        <taxon>Pseudomonadati</taxon>
        <taxon>Pseudomonadota</taxon>
        <taxon>Betaproteobacteria</taxon>
        <taxon>Burkholderiales</taxon>
        <taxon>Burkholderiaceae</taxon>
        <taxon>Caballeronia</taxon>
    </lineage>
</organism>
<gene>
    <name evidence="5" type="ORF">BSU04_35620</name>
</gene>
<feature type="active site" description="Proton donor/acceptor" evidence="3">
    <location>
        <position position="142"/>
    </location>
</feature>
<protein>
    <submittedName>
        <fullName evidence="5">Dihydrodipicolinate synthase family</fullName>
    </submittedName>
</protein>
<dbReference type="RefSeq" id="WP_089164646.1">
    <property type="nucleotide sequence ID" value="NZ_MTHB01000246.1"/>
</dbReference>
<dbReference type="Proteomes" id="UP000214720">
    <property type="component" value="Unassembled WGS sequence"/>
</dbReference>
<dbReference type="AlphaFoldDB" id="A0A226WQS9"/>
<evidence type="ECO:0000313" key="5">
    <source>
        <dbReference type="EMBL" id="OXC73522.1"/>
    </source>
</evidence>
<feature type="binding site" evidence="4">
    <location>
        <position position="215"/>
    </location>
    <ligand>
        <name>pyruvate</name>
        <dbReference type="ChEBI" id="CHEBI:15361"/>
    </ligand>
</feature>
<reference evidence="6" key="1">
    <citation type="submission" date="2017-01" db="EMBL/GenBank/DDBJ databases">
        <title>Genome Analysis of Deinococcus marmoris KOPRI26562.</title>
        <authorList>
            <person name="Kim J.H."/>
            <person name="Oh H.-M."/>
        </authorList>
    </citation>
    <scope>NUCLEOTIDE SEQUENCE [LARGE SCALE GENOMIC DNA]</scope>
    <source>
        <strain evidence="6">PAMC 26633</strain>
    </source>
</reference>
<dbReference type="Pfam" id="PF00701">
    <property type="entry name" value="DHDPS"/>
    <property type="match status" value="1"/>
</dbReference>
<name>A0A226WQS9_CABSO</name>
<dbReference type="PIRSF" id="PIRSF001365">
    <property type="entry name" value="DHDPS"/>
    <property type="match status" value="1"/>
</dbReference>
<evidence type="ECO:0000256" key="2">
    <source>
        <dbReference type="PIRNR" id="PIRNR001365"/>
    </source>
</evidence>